<evidence type="ECO:0000256" key="1">
    <source>
        <dbReference type="SAM" id="MobiDB-lite"/>
    </source>
</evidence>
<organism evidence="2 3">
    <name type="scientific">Candidatus Woesebacteria bacterium GW2011_GWB1_39_10</name>
    <dbReference type="NCBI Taxonomy" id="1618572"/>
    <lineage>
        <taxon>Bacteria</taxon>
        <taxon>Candidatus Woeseibacteriota</taxon>
    </lineage>
</organism>
<accession>A0A0G0P304</accession>
<proteinExistence type="predicted"/>
<gene>
    <name evidence="2" type="ORF">UT17_C0002G0187</name>
</gene>
<feature type="compositionally biased region" description="Polar residues" evidence="1">
    <location>
        <begin position="1"/>
        <end position="14"/>
    </location>
</feature>
<dbReference type="EMBL" id="LBVU01000002">
    <property type="protein sequence ID" value="KKQ92524.1"/>
    <property type="molecule type" value="Genomic_DNA"/>
</dbReference>
<sequence length="77" mass="8520">MGESTQTAPTTVTVKGSKKSRQRPLLTPDELEAIRLNDIECNSRRKGHAGKTCPNCEAFNLADQYKCHTCGYVFACQ</sequence>
<comment type="caution">
    <text evidence="2">The sequence shown here is derived from an EMBL/GenBank/DDBJ whole genome shotgun (WGS) entry which is preliminary data.</text>
</comment>
<dbReference type="AlphaFoldDB" id="A0A0G0P304"/>
<reference evidence="2 3" key="1">
    <citation type="journal article" date="2015" name="Nature">
        <title>rRNA introns, odd ribosomes, and small enigmatic genomes across a large radiation of phyla.</title>
        <authorList>
            <person name="Brown C.T."/>
            <person name="Hug L.A."/>
            <person name="Thomas B.C."/>
            <person name="Sharon I."/>
            <person name="Castelle C.J."/>
            <person name="Singh A."/>
            <person name="Wilkins M.J."/>
            <person name="Williams K.H."/>
            <person name="Banfield J.F."/>
        </authorList>
    </citation>
    <scope>NUCLEOTIDE SEQUENCE [LARGE SCALE GENOMIC DNA]</scope>
</reference>
<evidence type="ECO:0000313" key="3">
    <source>
        <dbReference type="Proteomes" id="UP000034774"/>
    </source>
</evidence>
<dbReference type="Proteomes" id="UP000034774">
    <property type="component" value="Unassembled WGS sequence"/>
</dbReference>
<name>A0A0G0P304_9BACT</name>
<protein>
    <submittedName>
        <fullName evidence="2">Uncharacterized protein</fullName>
    </submittedName>
</protein>
<evidence type="ECO:0000313" key="2">
    <source>
        <dbReference type="EMBL" id="KKQ92524.1"/>
    </source>
</evidence>
<feature type="region of interest" description="Disordered" evidence="1">
    <location>
        <begin position="1"/>
        <end position="25"/>
    </location>
</feature>